<evidence type="ECO:0000256" key="4">
    <source>
        <dbReference type="ARBA" id="ARBA00022737"/>
    </source>
</evidence>
<evidence type="ECO:0000313" key="14">
    <source>
        <dbReference type="RefSeq" id="XP_022145217.1"/>
    </source>
</evidence>
<feature type="domain" description="B box-type" evidence="11">
    <location>
        <begin position="9"/>
        <end position="56"/>
    </location>
</feature>
<evidence type="ECO:0000313" key="13">
    <source>
        <dbReference type="Proteomes" id="UP000504603"/>
    </source>
</evidence>
<keyword evidence="6" id="KW-0862">Zinc</keyword>
<comment type="similarity">
    <text evidence="2">Belongs to the CONSTANS family.</text>
</comment>
<dbReference type="CDD" id="cd19821">
    <property type="entry name" value="Bbox1_BBX-like"/>
    <property type="match status" value="1"/>
</dbReference>
<feature type="region of interest" description="Disordered" evidence="10">
    <location>
        <begin position="209"/>
        <end position="231"/>
    </location>
</feature>
<evidence type="ECO:0000256" key="2">
    <source>
        <dbReference type="ARBA" id="ARBA00010024"/>
    </source>
</evidence>
<evidence type="ECO:0000256" key="8">
    <source>
        <dbReference type="PROSITE-ProRule" id="PRU00024"/>
    </source>
</evidence>
<evidence type="ECO:0000256" key="3">
    <source>
        <dbReference type="ARBA" id="ARBA00022723"/>
    </source>
</evidence>
<proteinExistence type="inferred from homology"/>
<evidence type="ECO:0000259" key="12">
    <source>
        <dbReference type="PROSITE" id="PS51017"/>
    </source>
</evidence>
<dbReference type="PROSITE" id="PS50119">
    <property type="entry name" value="ZF_BBOX"/>
    <property type="match status" value="2"/>
</dbReference>
<dbReference type="OrthoDB" id="153872at2759"/>
<dbReference type="PROSITE" id="PS51017">
    <property type="entry name" value="CCT"/>
    <property type="match status" value="1"/>
</dbReference>
<dbReference type="InterPro" id="IPR000315">
    <property type="entry name" value="Znf_B-box"/>
</dbReference>
<protein>
    <submittedName>
        <fullName evidence="14">Zinc finger protein CONSTANS-LIKE 14-like</fullName>
    </submittedName>
</protein>
<gene>
    <name evidence="14" type="primary">LOC111014718</name>
</gene>
<keyword evidence="5 8" id="KW-0863">Zinc-finger</keyword>
<dbReference type="InterPro" id="IPR010402">
    <property type="entry name" value="CCT_domain"/>
</dbReference>
<dbReference type="Proteomes" id="UP000504603">
    <property type="component" value="Unplaced"/>
</dbReference>
<sequence length="496" mass="54771">MVCSKSRTGESVPCDFCNEQVAILYCRADSAKLCLFCDKHVHSANLLSRKHVRSQICDNCSSEPVSVRCSTDNLVLCQECDWDAHGSCSVSVAHDRAPIEGFSGCPSALELVSLWGFDLGDKKLEESEMLVQNWGCSQDLVMPVDSWACRATATAFHDLIVPNENAFLFANLSCTDAAPMVKRQSPSCGKHKQVIYKQLVELLKRDFEGGEEGDNHEDNNGDGDAGGEDVGMENLVPETGNGVCYWQENLEARRIEKGDDGVFVDAAPQQPLPQQTSFTSLLTMPPHMGLKDSERVVDGTGGWDTNPNRQNIQIWDFHLGRLRGHKDSNSFEDAYGTENMGFTIKNFGEFLKETSPSSPKLGGETYQINCSSTHEDMPSFNSNVNNATLSQGAATCESDNLPNGTAYSKLKGGSKNAQPMEQSVLIRGDGIRSASTTKANLELLAQNRGNAMQRYKEKRKTRRYDKYIRYESRKARADTRKRVNGRFVKASEAPVS</sequence>
<reference evidence="14" key="1">
    <citation type="submission" date="2025-08" db="UniProtKB">
        <authorList>
            <consortium name="RefSeq"/>
        </authorList>
    </citation>
    <scope>IDENTIFICATION</scope>
    <source>
        <strain evidence="14">OHB3-1</strain>
    </source>
</reference>
<feature type="domain" description="B box-type" evidence="11">
    <location>
        <begin position="52"/>
        <end position="99"/>
    </location>
</feature>
<dbReference type="KEGG" id="mcha:111014718"/>
<evidence type="ECO:0000259" key="11">
    <source>
        <dbReference type="PROSITE" id="PS50119"/>
    </source>
</evidence>
<keyword evidence="13" id="KW-1185">Reference proteome</keyword>
<dbReference type="Pfam" id="PF06203">
    <property type="entry name" value="CCT"/>
    <property type="match status" value="1"/>
</dbReference>
<dbReference type="InterPro" id="IPR049808">
    <property type="entry name" value="CONSTANS-like_Bbox1"/>
</dbReference>
<dbReference type="GeneID" id="111014718"/>
<dbReference type="RefSeq" id="XP_022145217.1">
    <property type="nucleotide sequence ID" value="XM_022289525.1"/>
</dbReference>
<dbReference type="AlphaFoldDB" id="A0A6J1CVZ2"/>
<organism evidence="13 14">
    <name type="scientific">Momordica charantia</name>
    <name type="common">Bitter gourd</name>
    <name type="synonym">Balsam pear</name>
    <dbReference type="NCBI Taxonomy" id="3673"/>
    <lineage>
        <taxon>Eukaryota</taxon>
        <taxon>Viridiplantae</taxon>
        <taxon>Streptophyta</taxon>
        <taxon>Embryophyta</taxon>
        <taxon>Tracheophyta</taxon>
        <taxon>Spermatophyta</taxon>
        <taxon>Magnoliopsida</taxon>
        <taxon>eudicotyledons</taxon>
        <taxon>Gunneridae</taxon>
        <taxon>Pentapetalae</taxon>
        <taxon>rosids</taxon>
        <taxon>fabids</taxon>
        <taxon>Cucurbitales</taxon>
        <taxon>Cucurbitaceae</taxon>
        <taxon>Momordiceae</taxon>
        <taxon>Momordica</taxon>
    </lineage>
</organism>
<name>A0A6J1CVZ2_MOMCH</name>
<keyword evidence="7 9" id="KW-0539">Nucleus</keyword>
<evidence type="ECO:0000256" key="6">
    <source>
        <dbReference type="ARBA" id="ARBA00022833"/>
    </source>
</evidence>
<dbReference type="PANTHER" id="PTHR31717">
    <property type="entry name" value="ZINC FINGER PROTEIN CONSTANS-LIKE 10"/>
    <property type="match status" value="1"/>
</dbReference>
<dbReference type="GO" id="GO:0005634">
    <property type="term" value="C:nucleus"/>
    <property type="evidence" value="ECO:0007669"/>
    <property type="project" value="UniProtKB-SubCell"/>
</dbReference>
<evidence type="ECO:0000256" key="1">
    <source>
        <dbReference type="ARBA" id="ARBA00004123"/>
    </source>
</evidence>
<dbReference type="GO" id="GO:0006355">
    <property type="term" value="P:regulation of DNA-templated transcription"/>
    <property type="evidence" value="ECO:0007669"/>
    <property type="project" value="UniProtKB-ARBA"/>
</dbReference>
<keyword evidence="3" id="KW-0479">Metal-binding</keyword>
<dbReference type="SMART" id="SM00336">
    <property type="entry name" value="BBOX"/>
    <property type="match status" value="2"/>
</dbReference>
<evidence type="ECO:0000256" key="9">
    <source>
        <dbReference type="PROSITE-ProRule" id="PRU00357"/>
    </source>
</evidence>
<feature type="domain" description="CCT" evidence="12">
    <location>
        <begin position="448"/>
        <end position="490"/>
    </location>
</feature>
<evidence type="ECO:0000256" key="10">
    <source>
        <dbReference type="SAM" id="MobiDB-lite"/>
    </source>
</evidence>
<dbReference type="PANTHER" id="PTHR31717:SF45">
    <property type="entry name" value="ZINC FINGER PROTEIN CONSTANS-LIKE 14-RELATED"/>
    <property type="match status" value="1"/>
</dbReference>
<evidence type="ECO:0000256" key="7">
    <source>
        <dbReference type="ARBA" id="ARBA00023242"/>
    </source>
</evidence>
<accession>A0A6J1CVZ2</accession>
<dbReference type="Pfam" id="PF00643">
    <property type="entry name" value="zf-B_box"/>
    <property type="match status" value="1"/>
</dbReference>
<dbReference type="GO" id="GO:0008270">
    <property type="term" value="F:zinc ion binding"/>
    <property type="evidence" value="ECO:0007669"/>
    <property type="project" value="UniProtKB-KW"/>
</dbReference>
<comment type="subcellular location">
    <subcellularLocation>
        <location evidence="1 9">Nucleus</location>
    </subcellularLocation>
</comment>
<keyword evidence="4" id="KW-0677">Repeat</keyword>
<evidence type="ECO:0000256" key="5">
    <source>
        <dbReference type="ARBA" id="ARBA00022771"/>
    </source>
</evidence>